<evidence type="ECO:0000313" key="1">
    <source>
        <dbReference type="EMBL" id="ADG93331.1"/>
    </source>
</evidence>
<name>D5UZW2_ARCNC</name>
<proteinExistence type="predicted"/>
<evidence type="ECO:0000313" key="2">
    <source>
        <dbReference type="Proteomes" id="UP000000939"/>
    </source>
</evidence>
<dbReference type="HOGENOM" id="CLU_124385_1_0_7"/>
<dbReference type="RefSeq" id="WP_013135476.1">
    <property type="nucleotide sequence ID" value="NC_014166.1"/>
</dbReference>
<dbReference type="OrthoDB" id="5339711at2"/>
<reference evidence="1 2" key="1">
    <citation type="journal article" date="2010" name="Stand. Genomic Sci.">
        <title>Complete genome sequence of Arcobacter nitrofigilis type strain (CI).</title>
        <authorList>
            <person name="Pati A."/>
            <person name="Gronow S."/>
            <person name="Lapidus A."/>
            <person name="Copeland A."/>
            <person name="Glavina Del Rio T."/>
            <person name="Nolan M."/>
            <person name="Lucas S."/>
            <person name="Tice H."/>
            <person name="Cheng J.F."/>
            <person name="Han C."/>
            <person name="Chertkov O."/>
            <person name="Bruce D."/>
            <person name="Tapia R."/>
            <person name="Goodwin L."/>
            <person name="Pitluck S."/>
            <person name="Liolios K."/>
            <person name="Ivanova N."/>
            <person name="Mavromatis K."/>
            <person name="Chen A."/>
            <person name="Palaniappan K."/>
            <person name="Land M."/>
            <person name="Hauser L."/>
            <person name="Chang Y.J."/>
            <person name="Jeffries C.D."/>
            <person name="Detter J.C."/>
            <person name="Rohde M."/>
            <person name="Goker M."/>
            <person name="Bristow J."/>
            <person name="Eisen J.A."/>
            <person name="Markowitz V."/>
            <person name="Hugenholtz P."/>
            <person name="Klenk H.P."/>
            <person name="Kyrpides N.C."/>
        </authorList>
    </citation>
    <scope>NUCLEOTIDE SEQUENCE [LARGE SCALE GENOMIC DNA]</scope>
    <source>
        <strain evidence="2">ATCC 33309 / DSM 7299 / CCUG 15893 / LMG 7604 / NCTC 12251 / CI</strain>
    </source>
</reference>
<accession>D5UZW2</accession>
<gene>
    <name evidence="1" type="ordered locus">Arnit_1677</name>
</gene>
<dbReference type="STRING" id="572480.Arnit_1677"/>
<dbReference type="Proteomes" id="UP000000939">
    <property type="component" value="Chromosome"/>
</dbReference>
<dbReference type="eggNOG" id="ENOG5031ASX">
    <property type="taxonomic scope" value="Bacteria"/>
</dbReference>
<organism evidence="1 2">
    <name type="scientific">Arcobacter nitrofigilis (strain ATCC 33309 / DSM 7299 / CCUG 15893 / LMG 7604 / NCTC 12251 / CI)</name>
    <name type="common">Campylobacter nitrofigilis</name>
    <dbReference type="NCBI Taxonomy" id="572480"/>
    <lineage>
        <taxon>Bacteria</taxon>
        <taxon>Pseudomonadati</taxon>
        <taxon>Campylobacterota</taxon>
        <taxon>Epsilonproteobacteria</taxon>
        <taxon>Campylobacterales</taxon>
        <taxon>Arcobacteraceae</taxon>
        <taxon>Arcobacter</taxon>
    </lineage>
</organism>
<protein>
    <submittedName>
        <fullName evidence="1">Uncharacterized protein</fullName>
    </submittedName>
</protein>
<dbReference type="KEGG" id="ant:Arnit_1677"/>
<dbReference type="AlphaFoldDB" id="D5UZW2"/>
<dbReference type="EMBL" id="CP001999">
    <property type="protein sequence ID" value="ADG93331.1"/>
    <property type="molecule type" value="Genomic_DNA"/>
</dbReference>
<sequence length="123" mass="13943">MIILGDNLVPFEETSFIKELEDITNTKANSTILFDFNESLLKYSYDNNLFTGVIVHTIKEALYANALHAKYIICDKPLDKTIQDIAENYMFDSKVLTIIESSNELEIVAMNKIDGAIYKNLLG</sequence>
<keyword evidence="2" id="KW-1185">Reference proteome</keyword>